<reference evidence="5" key="2">
    <citation type="submission" date="2020-05" db="UniProtKB">
        <authorList>
            <consortium name="EnsemblMetazoa"/>
        </authorList>
    </citation>
    <scope>IDENTIFICATION</scope>
    <source>
        <strain evidence="5">LVP_AGWG</strain>
    </source>
</reference>
<evidence type="ECO:0000256" key="1">
    <source>
        <dbReference type="ARBA" id="ARBA00004613"/>
    </source>
</evidence>
<comment type="similarity">
    <text evidence="2">Belongs to the PBP/GOBP family.</text>
</comment>
<dbReference type="Pfam" id="PF01395">
    <property type="entry name" value="PBP_GOBP"/>
    <property type="match status" value="1"/>
</dbReference>
<dbReference type="OrthoDB" id="7755285at2759"/>
<evidence type="ECO:0000256" key="4">
    <source>
        <dbReference type="ARBA" id="ARBA00022729"/>
    </source>
</evidence>
<comment type="subcellular location">
    <subcellularLocation>
        <location evidence="1">Secreted</location>
    </subcellularLocation>
</comment>
<dbReference type="InterPro" id="IPR006170">
    <property type="entry name" value="PBP/GOBP"/>
</dbReference>
<evidence type="ECO:0000313" key="5">
    <source>
        <dbReference type="EnsemblMetazoa" id="AAEL024000-PA"/>
    </source>
</evidence>
<dbReference type="Gene3D" id="1.10.238.20">
    <property type="entry name" value="Pheromone/general odorant binding protein domain"/>
    <property type="match status" value="1"/>
</dbReference>
<dbReference type="GO" id="GO:0007608">
    <property type="term" value="P:sensory perception of smell"/>
    <property type="evidence" value="ECO:0007669"/>
    <property type="project" value="TreeGrafter"/>
</dbReference>
<keyword evidence="3" id="KW-0964">Secreted</keyword>
<keyword evidence="6" id="KW-1185">Reference proteome</keyword>
<evidence type="ECO:0000256" key="2">
    <source>
        <dbReference type="ARBA" id="ARBA00008098"/>
    </source>
</evidence>
<evidence type="ECO:0000313" key="6">
    <source>
        <dbReference type="Proteomes" id="UP000008820"/>
    </source>
</evidence>
<reference evidence="5 6" key="1">
    <citation type="submission" date="2017-06" db="EMBL/GenBank/DDBJ databases">
        <title>Aedes aegypti genome working group (AGWG) sequencing and assembly.</title>
        <authorList>
            <consortium name="Aedes aegypti Genome Working Group (AGWG)"/>
            <person name="Matthews B.J."/>
        </authorList>
    </citation>
    <scope>NUCLEOTIDE SEQUENCE [LARGE SCALE GENOMIC DNA]</scope>
    <source>
        <strain evidence="5 6">LVP_AGWG</strain>
    </source>
</reference>
<gene>
    <name evidence="5" type="primary">110675216</name>
</gene>
<dbReference type="PANTHER" id="PTHR11857:SF43">
    <property type="entry name" value="GEO07291P1-RELATED"/>
    <property type="match status" value="1"/>
</dbReference>
<dbReference type="SUPFAM" id="SSF47565">
    <property type="entry name" value="Insect pheromone/odorant-binding proteins"/>
    <property type="match status" value="1"/>
</dbReference>
<evidence type="ECO:0000256" key="3">
    <source>
        <dbReference type="ARBA" id="ARBA00022525"/>
    </source>
</evidence>
<dbReference type="PANTHER" id="PTHR11857">
    <property type="entry name" value="ODORANT BINDING PROTEIN-RELATED"/>
    <property type="match status" value="1"/>
</dbReference>
<name>A0A6I8TRG9_AEDAE</name>
<dbReference type="InParanoid" id="A0A6I8TRG9"/>
<dbReference type="SMART" id="SM00708">
    <property type="entry name" value="PhBP"/>
    <property type="match status" value="1"/>
</dbReference>
<dbReference type="AlphaFoldDB" id="A0A6I8TRG9"/>
<dbReference type="GO" id="GO:0005615">
    <property type="term" value="C:extracellular space"/>
    <property type="evidence" value="ECO:0007669"/>
    <property type="project" value="TreeGrafter"/>
</dbReference>
<organism evidence="5 6">
    <name type="scientific">Aedes aegypti</name>
    <name type="common">Yellowfever mosquito</name>
    <name type="synonym">Culex aegypti</name>
    <dbReference type="NCBI Taxonomy" id="7159"/>
    <lineage>
        <taxon>Eukaryota</taxon>
        <taxon>Metazoa</taxon>
        <taxon>Ecdysozoa</taxon>
        <taxon>Arthropoda</taxon>
        <taxon>Hexapoda</taxon>
        <taxon>Insecta</taxon>
        <taxon>Pterygota</taxon>
        <taxon>Neoptera</taxon>
        <taxon>Endopterygota</taxon>
        <taxon>Diptera</taxon>
        <taxon>Nematocera</taxon>
        <taxon>Culicoidea</taxon>
        <taxon>Culicidae</taxon>
        <taxon>Culicinae</taxon>
        <taxon>Aedini</taxon>
        <taxon>Aedes</taxon>
        <taxon>Stegomyia</taxon>
    </lineage>
</organism>
<keyword evidence="4" id="KW-0732">Signal</keyword>
<protein>
    <submittedName>
        <fullName evidence="5">Uncharacterized protein</fullName>
    </submittedName>
</protein>
<dbReference type="InterPro" id="IPR036728">
    <property type="entry name" value="PBP_GOBP_sf"/>
</dbReference>
<dbReference type="GO" id="GO:0005549">
    <property type="term" value="F:odorant binding"/>
    <property type="evidence" value="ECO:0007669"/>
    <property type="project" value="InterPro"/>
</dbReference>
<accession>A0A6I8TRG9</accession>
<dbReference type="EnsemblMetazoa" id="AAEL024000-RA">
    <property type="protein sequence ID" value="AAEL024000-PA"/>
    <property type="gene ID" value="AAEL024000"/>
</dbReference>
<dbReference type="CDD" id="cd23992">
    <property type="entry name" value="PBP_GOBP"/>
    <property type="match status" value="1"/>
</dbReference>
<sequence>MKFILFVVCTCLAVSGYAHLTPKQHETIRDIAIVCAQELEIKLDDAFLQPGSYEGVLFNDDRKNKQFIACFLTKMGAVSEDGKILGSKLLEFMSDEHDESNLKGTVEKCVAVEGDTLEDRAYNFHKCFWAERMDEL</sequence>
<proteinExistence type="inferred from homology"/>
<dbReference type="Proteomes" id="UP000008820">
    <property type="component" value="Chromosome 2"/>
</dbReference>